<dbReference type="AlphaFoldDB" id="A0A846TNG0"/>
<dbReference type="SUPFAM" id="SSF48371">
    <property type="entry name" value="ARM repeat"/>
    <property type="match status" value="1"/>
</dbReference>
<reference evidence="1 2" key="1">
    <citation type="submission" date="2020-02" db="EMBL/GenBank/DDBJ databases">
        <authorList>
            <person name="Sun Q."/>
        </authorList>
    </citation>
    <scope>NUCLEOTIDE SEQUENCE [LARGE SCALE GENOMIC DNA]</scope>
    <source>
        <strain evidence="1 2">YIM 13062</strain>
    </source>
</reference>
<name>A0A846TNG0_9MICC</name>
<gene>
    <name evidence="1" type="ORF">GTW58_12625</name>
</gene>
<dbReference type="Pfam" id="PF08713">
    <property type="entry name" value="DNA_alkylation"/>
    <property type="match status" value="1"/>
</dbReference>
<evidence type="ECO:0000313" key="2">
    <source>
        <dbReference type="Proteomes" id="UP000521379"/>
    </source>
</evidence>
<sequence>MPTADQMLGTSTVEALARMITLVTPQQPAEHLNAVPAALDGQPMRARVDLVSHALLKDLGPDRLVATIREAATAHPQDFSGWMIWPVTEAVAHNAVATGSERTFQEALEVLAELTHRFTAEFALRILLRQDHRRVLTAASEWTQSPDEHVRRLASEGTRPLLPWGLRVPEPSAEPSATLPILTALHNDPSEYVRRSVANHLNDLSRHHPDLVVQTAATWLDRPGPYTARTVKHALRTVVKRGHPEALALMGYPPVVVDVQGPRLTPPAVQWGGSLQISATVHNDDDATPAKLLIDYVVHHRKANGTTTPKTFKWTTMELAPGETVELTRRHSFREITTRKYHAGMHSVALQINGVEHPAVDFELLPRN</sequence>
<evidence type="ECO:0000313" key="1">
    <source>
        <dbReference type="EMBL" id="NKE10748.1"/>
    </source>
</evidence>
<accession>A0A846TNG0</accession>
<dbReference type="RefSeq" id="WP_119933784.1">
    <property type="nucleotide sequence ID" value="NZ_JAAVUN010000049.1"/>
</dbReference>
<organism evidence="1 2">
    <name type="scientific">Kocuria subflava</name>
    <dbReference type="NCBI Taxonomy" id="1736139"/>
    <lineage>
        <taxon>Bacteria</taxon>
        <taxon>Bacillati</taxon>
        <taxon>Actinomycetota</taxon>
        <taxon>Actinomycetes</taxon>
        <taxon>Micrococcales</taxon>
        <taxon>Micrococcaceae</taxon>
        <taxon>Kocuria</taxon>
    </lineage>
</organism>
<dbReference type="InterPro" id="IPR016024">
    <property type="entry name" value="ARM-type_fold"/>
</dbReference>
<proteinExistence type="predicted"/>
<dbReference type="Gene3D" id="1.25.40.290">
    <property type="entry name" value="ARM repeat domains"/>
    <property type="match status" value="1"/>
</dbReference>
<dbReference type="EMBL" id="JAAVUN010000049">
    <property type="protein sequence ID" value="NKE10748.1"/>
    <property type="molecule type" value="Genomic_DNA"/>
</dbReference>
<dbReference type="InterPro" id="IPR014825">
    <property type="entry name" value="DNA_alkylation"/>
</dbReference>
<keyword evidence="2" id="KW-1185">Reference proteome</keyword>
<comment type="caution">
    <text evidence="1">The sequence shown here is derived from an EMBL/GenBank/DDBJ whole genome shotgun (WGS) entry which is preliminary data.</text>
</comment>
<protein>
    <submittedName>
        <fullName evidence="1">DNA alkylation repair protein</fullName>
    </submittedName>
</protein>
<dbReference type="Proteomes" id="UP000521379">
    <property type="component" value="Unassembled WGS sequence"/>
</dbReference>